<dbReference type="InterPro" id="IPR014576">
    <property type="entry name" value="Pesterase_YhaO"/>
</dbReference>
<dbReference type="PANTHER" id="PTHR30337:SF7">
    <property type="entry name" value="PHOSPHOESTERASE"/>
    <property type="match status" value="1"/>
</dbReference>
<dbReference type="InterPro" id="IPR041796">
    <property type="entry name" value="Mre11_N"/>
</dbReference>
<evidence type="ECO:0000256" key="1">
    <source>
        <dbReference type="ARBA" id="ARBA00022801"/>
    </source>
</evidence>
<dbReference type="Gene3D" id="3.60.21.10">
    <property type="match status" value="1"/>
</dbReference>
<dbReference type="InterPro" id="IPR050535">
    <property type="entry name" value="DNA_Repair-Maintenance_Comp"/>
</dbReference>
<dbReference type="RefSeq" id="WP_114352878.1">
    <property type="nucleotide sequence ID" value="NZ_QPJJ01000007.1"/>
</dbReference>
<keyword evidence="1" id="KW-0378">Hydrolase</keyword>
<dbReference type="SUPFAM" id="SSF56300">
    <property type="entry name" value="Metallo-dependent phosphatases"/>
    <property type="match status" value="1"/>
</dbReference>
<dbReference type="AlphaFoldDB" id="A0A368XR75"/>
<protein>
    <submittedName>
        <fullName evidence="3">DNA repair exonuclease SbcCD nuclease subunit</fullName>
    </submittedName>
</protein>
<keyword evidence="3" id="KW-0269">Exonuclease</keyword>
<evidence type="ECO:0000313" key="3">
    <source>
        <dbReference type="EMBL" id="RCW69656.1"/>
    </source>
</evidence>
<keyword evidence="4" id="KW-1185">Reference proteome</keyword>
<dbReference type="PANTHER" id="PTHR30337">
    <property type="entry name" value="COMPONENT OF ATP-DEPENDENT DSDNA EXONUCLEASE"/>
    <property type="match status" value="1"/>
</dbReference>
<organism evidence="3 4">
    <name type="scientific">Saliterribacillus persicus</name>
    <dbReference type="NCBI Taxonomy" id="930114"/>
    <lineage>
        <taxon>Bacteria</taxon>
        <taxon>Bacillati</taxon>
        <taxon>Bacillota</taxon>
        <taxon>Bacilli</taxon>
        <taxon>Bacillales</taxon>
        <taxon>Bacillaceae</taxon>
        <taxon>Saliterribacillus</taxon>
    </lineage>
</organism>
<comment type="caution">
    <text evidence="3">The sequence shown here is derived from an EMBL/GenBank/DDBJ whole genome shotgun (WGS) entry which is preliminary data.</text>
</comment>
<dbReference type="PIRSF" id="PIRSF033091">
    <property type="entry name" value="Pesterase_YhaO"/>
    <property type="match status" value="1"/>
</dbReference>
<dbReference type="InterPro" id="IPR004843">
    <property type="entry name" value="Calcineurin-like_PHP"/>
</dbReference>
<dbReference type="CDD" id="cd00840">
    <property type="entry name" value="MPP_Mre11_N"/>
    <property type="match status" value="1"/>
</dbReference>
<dbReference type="OrthoDB" id="9773856at2"/>
<feature type="domain" description="Calcineurin-like phosphoesterase" evidence="2">
    <location>
        <begin position="6"/>
        <end position="205"/>
    </location>
</feature>
<sequence length="411" mass="47721">MQPKLTFIHSADLHLDSPFKGAENLPSKMVERLRESTFVAYENLIDNAINHQVDFVLIVGDIFDQEIQSIKAHIQLLDGFKKLKKHDIQVYLSFGNHDFVRAQTFKRDYPDNVHVFENNQVESKVFYKNKQPVATLYGFSYQEQAERKNRTDEYVRKGESHFHIAMLHGSIGDKENQVHASYAPFQLQDLIMKKFDYWALGHIHKREVIKTEPSIIYPGNIQGRSIKEADEKGGYLVELTTTETNLTFLPFQSIQYKKVTLEANHYDHLPTFTNDIQEKLEQVYQNTGNCIVEVELKNPNEEIKEWDHTNQLLEVQELVNDRLEAMNITIALSKFRVSYNPSDAIGMESGNFFLMELSKQFKSGETLDDILNPLLTHPVGRKFIEPFDREAQEEIQAEARVLLEQLFHEKG</sequence>
<keyword evidence="3" id="KW-0540">Nuclease</keyword>
<dbReference type="InterPro" id="IPR029052">
    <property type="entry name" value="Metallo-depent_PP-like"/>
</dbReference>
<proteinExistence type="predicted"/>
<reference evidence="3 4" key="1">
    <citation type="submission" date="2018-07" db="EMBL/GenBank/DDBJ databases">
        <title>Genomic Encyclopedia of Type Strains, Phase IV (KMG-IV): sequencing the most valuable type-strain genomes for metagenomic binning, comparative biology and taxonomic classification.</title>
        <authorList>
            <person name="Goeker M."/>
        </authorList>
    </citation>
    <scope>NUCLEOTIDE SEQUENCE [LARGE SCALE GENOMIC DNA]</scope>
    <source>
        <strain evidence="3 4">DSM 27696</strain>
    </source>
</reference>
<accession>A0A368XR75</accession>
<gene>
    <name evidence="3" type="ORF">DFR57_10744</name>
</gene>
<dbReference type="Pfam" id="PF00149">
    <property type="entry name" value="Metallophos"/>
    <property type="match status" value="1"/>
</dbReference>
<name>A0A368XR75_9BACI</name>
<dbReference type="Proteomes" id="UP000252585">
    <property type="component" value="Unassembled WGS sequence"/>
</dbReference>
<evidence type="ECO:0000313" key="4">
    <source>
        <dbReference type="Proteomes" id="UP000252585"/>
    </source>
</evidence>
<evidence type="ECO:0000259" key="2">
    <source>
        <dbReference type="Pfam" id="PF00149"/>
    </source>
</evidence>
<dbReference type="EMBL" id="QPJJ01000007">
    <property type="protein sequence ID" value="RCW69656.1"/>
    <property type="molecule type" value="Genomic_DNA"/>
</dbReference>
<dbReference type="GO" id="GO:0004527">
    <property type="term" value="F:exonuclease activity"/>
    <property type="evidence" value="ECO:0007669"/>
    <property type="project" value="UniProtKB-KW"/>
</dbReference>